<dbReference type="PANTHER" id="PTHR32309:SF13">
    <property type="entry name" value="FERRIC ENTEROBACTIN TRANSPORT PROTEIN FEPE"/>
    <property type="match status" value="1"/>
</dbReference>
<comment type="caution">
    <text evidence="3">The sequence shown here is derived from an EMBL/GenBank/DDBJ whole genome shotgun (WGS) entry which is preliminary data.</text>
</comment>
<feature type="transmembrane region" description="Helical" evidence="2">
    <location>
        <begin position="199"/>
        <end position="222"/>
    </location>
</feature>
<dbReference type="InterPro" id="IPR050445">
    <property type="entry name" value="Bact_polysacc_biosynth/exp"/>
</dbReference>
<dbReference type="Proteomes" id="UP000240418">
    <property type="component" value="Unassembled WGS sequence"/>
</dbReference>
<feature type="compositionally biased region" description="Basic residues" evidence="1">
    <location>
        <begin position="1"/>
        <end position="14"/>
    </location>
</feature>
<evidence type="ECO:0000256" key="1">
    <source>
        <dbReference type="SAM" id="MobiDB-lite"/>
    </source>
</evidence>
<feature type="region of interest" description="Disordered" evidence="1">
    <location>
        <begin position="1"/>
        <end position="94"/>
    </location>
</feature>
<feature type="transmembrane region" description="Helical" evidence="2">
    <location>
        <begin position="533"/>
        <end position="553"/>
    </location>
</feature>
<organism evidence="3 4">
    <name type="scientific">Shimia abyssi</name>
    <dbReference type="NCBI Taxonomy" id="1662395"/>
    <lineage>
        <taxon>Bacteria</taxon>
        <taxon>Pseudomonadati</taxon>
        <taxon>Pseudomonadota</taxon>
        <taxon>Alphaproteobacteria</taxon>
        <taxon>Rhodobacterales</taxon>
        <taxon>Roseobacteraceae</taxon>
    </lineage>
</organism>
<keyword evidence="2" id="KW-0472">Membrane</keyword>
<keyword evidence="4" id="KW-1185">Reference proteome</keyword>
<evidence type="ECO:0000256" key="2">
    <source>
        <dbReference type="SAM" id="Phobius"/>
    </source>
</evidence>
<feature type="region of interest" description="Disordered" evidence="1">
    <location>
        <begin position="356"/>
        <end position="378"/>
    </location>
</feature>
<reference evidence="3 4" key="1">
    <citation type="submission" date="2018-03" db="EMBL/GenBank/DDBJ databases">
        <title>Genomic Encyclopedia of Archaeal and Bacterial Type Strains, Phase II (KMG-II): from individual species to whole genera.</title>
        <authorList>
            <person name="Goeker M."/>
        </authorList>
    </citation>
    <scope>NUCLEOTIDE SEQUENCE [LARGE SCALE GENOMIC DNA]</scope>
    <source>
        <strain evidence="3 4">DSM 100673</strain>
    </source>
</reference>
<dbReference type="PANTHER" id="PTHR32309">
    <property type="entry name" value="TYROSINE-PROTEIN KINASE"/>
    <property type="match status" value="1"/>
</dbReference>
<dbReference type="RefSeq" id="WP_106606858.1">
    <property type="nucleotide sequence ID" value="NZ_PYGJ01000001.1"/>
</dbReference>
<keyword evidence="2" id="KW-0812">Transmembrane</keyword>
<name>A0A2P8FKD1_9RHOB</name>
<evidence type="ECO:0000313" key="3">
    <source>
        <dbReference type="EMBL" id="PSL22180.1"/>
    </source>
</evidence>
<proteinExistence type="predicted"/>
<accession>A0A2P8FKD1</accession>
<dbReference type="OrthoDB" id="7810642at2"/>
<dbReference type="AlphaFoldDB" id="A0A2P8FKD1"/>
<protein>
    <submittedName>
        <fullName evidence="3">Capsular polysaccharide transport system permease protein</fullName>
    </submittedName>
</protein>
<evidence type="ECO:0000313" key="4">
    <source>
        <dbReference type="Proteomes" id="UP000240418"/>
    </source>
</evidence>
<sequence>MTTKPKAKKFRIRRSVGNGAMAAGGAGAPSESAGVPQPGPKPPTSPDSQSAAAQRPQPVSDGVARDPATGKPPAPGQVKPAEQEIDEIKREGLTGRQLRMARRMAQQNGLAATSDYDAVRLLRASGIDPFQRSNMLELVQQKTDKVPAEVEKNKVQLPQTMPADKNTLPSTETKSPAEMRAIEIGEIQRDIARRRRRRLLLLAARLSVFVFLPTLFAAWYFFSVATPMYSTKSAFLVQQAEGGTGTGLGSLLPSQLNVNSDAIAVQDYLTSKDAMIRLDQDAGFKAHFSSPMIDPIQRLDPDPSNEQAYKVYKKMVKIGYDPTEGSIRMEVIAADPELAAQFSNALVSYAETRADDLSQRKREDHLSDARNSLDKAKAERREAQQALVKLQTEGDLIDPEGLITALRSQISNVEVSLQEKELQLAALKDNARPNQARVQGVEGDVRRLKNLLDQLEARMTDAVVGEDSLAEKTARIQMAQADLATADIIMQSALQTLKQTELEANRQVRYLTTSVDPVASEDPSYPRSFENTVLAFLIFSGIYLMISLTASILREQVSS</sequence>
<gene>
    <name evidence="3" type="ORF">CLV88_101605</name>
</gene>
<dbReference type="EMBL" id="PYGJ01000001">
    <property type="protein sequence ID" value="PSL22180.1"/>
    <property type="molecule type" value="Genomic_DNA"/>
</dbReference>
<dbReference type="GO" id="GO:0004713">
    <property type="term" value="F:protein tyrosine kinase activity"/>
    <property type="evidence" value="ECO:0007669"/>
    <property type="project" value="TreeGrafter"/>
</dbReference>
<dbReference type="GO" id="GO:0005886">
    <property type="term" value="C:plasma membrane"/>
    <property type="evidence" value="ECO:0007669"/>
    <property type="project" value="TreeGrafter"/>
</dbReference>
<keyword evidence="2" id="KW-1133">Transmembrane helix</keyword>